<dbReference type="Pfam" id="PF00961">
    <property type="entry name" value="LAGLIDADG_1"/>
    <property type="match status" value="1"/>
</dbReference>
<dbReference type="GO" id="GO:0005739">
    <property type="term" value="C:mitochondrion"/>
    <property type="evidence" value="ECO:0007669"/>
    <property type="project" value="UniProtKB-ARBA"/>
</dbReference>
<dbReference type="InterPro" id="IPR027434">
    <property type="entry name" value="Homing_endonucl"/>
</dbReference>
<keyword evidence="1" id="KW-0812">Transmembrane</keyword>
<keyword evidence="3" id="KW-0496">Mitochondrion</keyword>
<keyword evidence="3" id="KW-0378">Hydrolase</keyword>
<dbReference type="GO" id="GO:0004519">
    <property type="term" value="F:endonuclease activity"/>
    <property type="evidence" value="ECO:0007669"/>
    <property type="project" value="UniProtKB-KW"/>
</dbReference>
<dbReference type="SUPFAM" id="SSF55608">
    <property type="entry name" value="Homing endonucleases"/>
    <property type="match status" value="1"/>
</dbReference>
<evidence type="ECO:0000313" key="3">
    <source>
        <dbReference type="EMBL" id="AIJ56806.1"/>
    </source>
</evidence>
<feature type="domain" description="Homing endonuclease LAGLIDADG" evidence="2">
    <location>
        <begin position="64"/>
        <end position="159"/>
    </location>
</feature>
<dbReference type="EMBL" id="KJ434027">
    <property type="protein sequence ID" value="AIJ56806.1"/>
    <property type="molecule type" value="Genomic_DNA"/>
</dbReference>
<accession>A0A088CQV6</accession>
<dbReference type="RefSeq" id="YP_009072375.1">
    <property type="nucleotide sequence ID" value="NC_025200.1"/>
</dbReference>
<dbReference type="PANTHER" id="PTHR36181:SF4">
    <property type="entry name" value="LAGLIDADG ENDONUCLEASE"/>
    <property type="match status" value="1"/>
</dbReference>
<keyword evidence="3" id="KW-0255">Endonuclease</keyword>
<keyword evidence="1" id="KW-0472">Membrane</keyword>
<evidence type="ECO:0000256" key="1">
    <source>
        <dbReference type="SAM" id="Phobius"/>
    </source>
</evidence>
<name>A0A088CQV6_9HELO</name>
<reference evidence="3" key="1">
    <citation type="journal article" date="2014" name="PLoS ONE">
        <title>The 203 kbp Mitochondrial Genome of the Phytopathogenic Fungus Sclerotinia borealis Reveals Multiple Invasions of Introns and Genomic Duplications.</title>
        <authorList>
            <person name="Mardanov A.V."/>
            <person name="Beletsky A.V."/>
            <person name="Kadnikov V.V."/>
            <person name="Ignatov A.N."/>
            <person name="Ravin N.V."/>
        </authorList>
    </citation>
    <scope>NUCLEOTIDE SEQUENCE</scope>
    <source>
        <strain evidence="3">F-4128</strain>
    </source>
</reference>
<geneLocation type="mitochondrion" evidence="3"/>
<dbReference type="InterPro" id="IPR051289">
    <property type="entry name" value="LAGLIDADG_Endonuclease"/>
</dbReference>
<dbReference type="AlphaFoldDB" id="A0A088CQV6"/>
<dbReference type="Gene3D" id="3.10.28.10">
    <property type="entry name" value="Homing endonucleases"/>
    <property type="match status" value="1"/>
</dbReference>
<proteinExistence type="predicted"/>
<keyword evidence="3" id="KW-0540">Nuclease</keyword>
<dbReference type="GeneID" id="20498018"/>
<gene>
    <name evidence="3" type="ORF">SBORM_0062</name>
</gene>
<keyword evidence="1" id="KW-1133">Transmembrane helix</keyword>
<organism evidence="3">
    <name type="scientific">Sclerotinia borealis</name>
    <dbReference type="NCBI Taxonomy" id="77105"/>
    <lineage>
        <taxon>Eukaryota</taxon>
        <taxon>Fungi</taxon>
        <taxon>Dikarya</taxon>
        <taxon>Ascomycota</taxon>
        <taxon>Pezizomycotina</taxon>
        <taxon>Leotiomycetes</taxon>
        <taxon>Helotiales</taxon>
        <taxon>Sclerotiniaceae</taxon>
        <taxon>Sclerotinia</taxon>
    </lineage>
</organism>
<dbReference type="PANTHER" id="PTHR36181">
    <property type="entry name" value="INTRON-ENCODED ENDONUCLEASE AI3-RELATED"/>
    <property type="match status" value="1"/>
</dbReference>
<feature type="transmembrane region" description="Helical" evidence="1">
    <location>
        <begin position="30"/>
        <end position="49"/>
    </location>
</feature>
<protein>
    <submittedName>
        <fullName evidence="3">LAGLIDADG endonuclease</fullName>
    </submittedName>
</protein>
<dbReference type="InterPro" id="IPR004860">
    <property type="entry name" value="LAGLIDADG_dom"/>
</dbReference>
<evidence type="ECO:0000259" key="2">
    <source>
        <dbReference type="Pfam" id="PF00961"/>
    </source>
</evidence>
<sequence>MVRFYSTQPFSLTNNKNNVQQLDGGVLPPWFISGFAFIFSFFLIIILLLPNNKVIIIKKGKNLAEGSFVIIVRKSVKSRLGWRVEAVFRIGLHKKDLALLKQIQAYFGGIGSIVKQGEDVYAYRVSYLKEILSHILPHFYKFPLITKKQGDYLLWREVVLKMEAKEHLNMDGLQAIVNIRASINLGLSEELKTAFPYTVVVPRPIIENKNRAIPHPEWVAGFATGL</sequence>